<dbReference type="SUPFAM" id="SSF50129">
    <property type="entry name" value="GroES-like"/>
    <property type="match status" value="1"/>
</dbReference>
<evidence type="ECO:0000313" key="3">
    <source>
        <dbReference type="Proteomes" id="UP000019277"/>
    </source>
</evidence>
<sequence length="318" mass="32924">MSERMTVMRTTAAGEAGAVFAAAEVDRPAPLPTEVLVKVHAAGVNPVDWKVRGGVFPTGGLGAHPFVQGWDVAGTVEAGPRVTRFSPGDEVFGLLWFPRQAGAYGEYVTAPARQFARKPAGLSMVEAGALPMAGLTAWQTLVDVAGIGAGSKVLVTAAAGGVGHLAAQIAHARGAIVTGTARSAKHDFLASLGVDDAVDYTQVEVGQTVRGQDVVLDLLGGPHTIPLLDTLRPGGLLILTIGLISPELAAAAEARGVRVSPFLVEPDHQGLEALARMVDRGDLRVHVDQVFPLAEVAKAHEVGESDRTTGKLVLSVAR</sequence>
<organism evidence="2 3">
    <name type="scientific">Actinokineospora spheciospongiae</name>
    <dbReference type="NCBI Taxonomy" id="909613"/>
    <lineage>
        <taxon>Bacteria</taxon>
        <taxon>Bacillati</taxon>
        <taxon>Actinomycetota</taxon>
        <taxon>Actinomycetes</taxon>
        <taxon>Pseudonocardiales</taxon>
        <taxon>Pseudonocardiaceae</taxon>
        <taxon>Actinokineospora</taxon>
    </lineage>
</organism>
<dbReference type="Pfam" id="PF13602">
    <property type="entry name" value="ADH_zinc_N_2"/>
    <property type="match status" value="1"/>
</dbReference>
<dbReference type="Gene3D" id="3.40.50.720">
    <property type="entry name" value="NAD(P)-binding Rossmann-like Domain"/>
    <property type="match status" value="1"/>
</dbReference>
<dbReference type="InterPro" id="IPR013154">
    <property type="entry name" value="ADH-like_N"/>
</dbReference>
<dbReference type="Proteomes" id="UP000019277">
    <property type="component" value="Unassembled WGS sequence"/>
</dbReference>
<evidence type="ECO:0000313" key="2">
    <source>
        <dbReference type="EMBL" id="EWC63985.1"/>
    </source>
</evidence>
<dbReference type="PATRIC" id="fig|909613.9.peg.713"/>
<evidence type="ECO:0000259" key="1">
    <source>
        <dbReference type="SMART" id="SM00829"/>
    </source>
</evidence>
<dbReference type="SUPFAM" id="SSF51735">
    <property type="entry name" value="NAD(P)-binding Rossmann-fold domains"/>
    <property type="match status" value="1"/>
</dbReference>
<accession>W7ISS6</accession>
<protein>
    <submittedName>
        <fullName evidence="2">Bifunctional protein: zinc-containing alcohol dehydrogenase</fullName>
    </submittedName>
</protein>
<proteinExistence type="predicted"/>
<comment type="caution">
    <text evidence="2">The sequence shown here is derived from an EMBL/GenBank/DDBJ whole genome shotgun (WGS) entry which is preliminary data.</text>
</comment>
<dbReference type="InterPro" id="IPR050700">
    <property type="entry name" value="YIM1/Zinc_Alcohol_DH_Fams"/>
</dbReference>
<dbReference type="GO" id="GO:0016491">
    <property type="term" value="F:oxidoreductase activity"/>
    <property type="evidence" value="ECO:0007669"/>
    <property type="project" value="InterPro"/>
</dbReference>
<dbReference type="STRING" id="909613.UO65_0696"/>
<feature type="domain" description="Enoyl reductase (ER)" evidence="1">
    <location>
        <begin position="17"/>
        <end position="314"/>
    </location>
</feature>
<dbReference type="InterPro" id="IPR036291">
    <property type="entry name" value="NAD(P)-bd_dom_sf"/>
</dbReference>
<dbReference type="RefSeq" id="WP_035278616.1">
    <property type="nucleotide sequence ID" value="NZ_AYXG01000027.1"/>
</dbReference>
<dbReference type="Gene3D" id="3.90.180.10">
    <property type="entry name" value="Medium-chain alcohol dehydrogenases, catalytic domain"/>
    <property type="match status" value="1"/>
</dbReference>
<dbReference type="Pfam" id="PF08240">
    <property type="entry name" value="ADH_N"/>
    <property type="match status" value="1"/>
</dbReference>
<dbReference type="eggNOG" id="COG0604">
    <property type="taxonomic scope" value="Bacteria"/>
</dbReference>
<name>W7ISS6_9PSEU</name>
<dbReference type="PANTHER" id="PTHR11695:SF294">
    <property type="entry name" value="RETICULON-4-INTERACTING PROTEIN 1, MITOCHONDRIAL"/>
    <property type="match status" value="1"/>
</dbReference>
<dbReference type="InterPro" id="IPR020843">
    <property type="entry name" value="ER"/>
</dbReference>
<dbReference type="SMART" id="SM00829">
    <property type="entry name" value="PKS_ER"/>
    <property type="match status" value="1"/>
</dbReference>
<dbReference type="EMBL" id="AYXG01000027">
    <property type="protein sequence ID" value="EWC63985.1"/>
    <property type="molecule type" value="Genomic_DNA"/>
</dbReference>
<keyword evidence="3" id="KW-1185">Reference proteome</keyword>
<gene>
    <name evidence="2" type="ORF">UO65_0696</name>
</gene>
<dbReference type="AlphaFoldDB" id="W7ISS6"/>
<dbReference type="CDD" id="cd05289">
    <property type="entry name" value="MDR_like_2"/>
    <property type="match status" value="1"/>
</dbReference>
<dbReference type="PANTHER" id="PTHR11695">
    <property type="entry name" value="ALCOHOL DEHYDROGENASE RELATED"/>
    <property type="match status" value="1"/>
</dbReference>
<dbReference type="InterPro" id="IPR011032">
    <property type="entry name" value="GroES-like_sf"/>
</dbReference>
<dbReference type="OrthoDB" id="3727682at2"/>
<reference evidence="2 3" key="1">
    <citation type="journal article" date="2014" name="Genome Announc.">
        <title>Draft Genome Sequence of the Antitrypanosomally Active Sponge-Associated Bacterium Actinokineospora sp. Strain EG49.</title>
        <authorList>
            <person name="Harjes J."/>
            <person name="Ryu T."/>
            <person name="Abdelmohsen U.R."/>
            <person name="Moitinho-Silva L."/>
            <person name="Horn H."/>
            <person name="Ravasi T."/>
            <person name="Hentschel U."/>
        </authorList>
    </citation>
    <scope>NUCLEOTIDE SEQUENCE [LARGE SCALE GENOMIC DNA]</scope>
    <source>
        <strain evidence="2 3">EG49</strain>
    </source>
</reference>